<gene>
    <name evidence="2" type="ORF">ACFSNB_10145</name>
</gene>
<dbReference type="SMART" id="SM00861">
    <property type="entry name" value="Transket_pyr"/>
    <property type="match status" value="1"/>
</dbReference>
<dbReference type="InterPro" id="IPR033248">
    <property type="entry name" value="Transketolase_C"/>
</dbReference>
<evidence type="ECO:0000313" key="3">
    <source>
        <dbReference type="Proteomes" id="UP001597296"/>
    </source>
</evidence>
<comment type="caution">
    <text evidence="2">The sequence shown here is derived from an EMBL/GenBank/DDBJ whole genome shotgun (WGS) entry which is preliminary data.</text>
</comment>
<sequence>MRNLFAKTVTALAGADERVVLLSGDIGNRLFDDFKAKFPTRFFNCGIAEANMIGVAAGLAMNGYRPFAYTIAPFTTTRCLEQIKLDLCYQHLPVVIAGTGAGLSYAELGPTHHTFEDLAILRPLPHMTLFCPCDPVELQLGMAASLTLSGPLYLRLGKKGEPALHAAPPAFQFGRAETLREGADVALLATGPIAAEALRAAELLAAEGITARVASLHTVKPLDLDYLGAVFAATPLVVTVEEHSRIGGLGGAVAEWLAEAEPRPAARFLSLGIEDRFLPQVPSQEEARRVEGLTGEAIAAAVIRRLGRPAA</sequence>
<evidence type="ECO:0000313" key="2">
    <source>
        <dbReference type="EMBL" id="MFD2234168.1"/>
    </source>
</evidence>
<dbReference type="EMBL" id="JBHUIY010000017">
    <property type="protein sequence ID" value="MFD2234168.1"/>
    <property type="molecule type" value="Genomic_DNA"/>
</dbReference>
<dbReference type="RefSeq" id="WP_377316116.1">
    <property type="nucleotide sequence ID" value="NZ_JBHUIY010000017.1"/>
</dbReference>
<feature type="domain" description="Transketolase-like pyrimidine-binding" evidence="1">
    <location>
        <begin position="1"/>
        <end position="163"/>
    </location>
</feature>
<dbReference type="InterPro" id="IPR009014">
    <property type="entry name" value="Transketo_C/PFOR_II"/>
</dbReference>
<dbReference type="PANTHER" id="PTHR43825">
    <property type="entry name" value="PYRUVATE DEHYDROGENASE E1 COMPONENT"/>
    <property type="match status" value="1"/>
</dbReference>
<evidence type="ECO:0000259" key="1">
    <source>
        <dbReference type="SMART" id="SM00861"/>
    </source>
</evidence>
<dbReference type="PANTHER" id="PTHR43825:SF5">
    <property type="entry name" value="HYPOTHETICAL TRANSKETOLASE FAMILY PROTEIN"/>
    <property type="match status" value="1"/>
</dbReference>
<keyword evidence="3" id="KW-1185">Reference proteome</keyword>
<organism evidence="2 3">
    <name type="scientific">Phaeospirillum tilakii</name>
    <dbReference type="NCBI Taxonomy" id="741673"/>
    <lineage>
        <taxon>Bacteria</taxon>
        <taxon>Pseudomonadati</taxon>
        <taxon>Pseudomonadota</taxon>
        <taxon>Alphaproteobacteria</taxon>
        <taxon>Rhodospirillales</taxon>
        <taxon>Rhodospirillaceae</taxon>
        <taxon>Phaeospirillum</taxon>
    </lineage>
</organism>
<protein>
    <submittedName>
        <fullName evidence="2">Transketolase family protein</fullName>
    </submittedName>
</protein>
<dbReference type="InterPro" id="IPR029061">
    <property type="entry name" value="THDP-binding"/>
</dbReference>
<proteinExistence type="predicted"/>
<dbReference type="Pfam" id="PF02780">
    <property type="entry name" value="Transketolase_C"/>
    <property type="match status" value="1"/>
</dbReference>
<dbReference type="InterPro" id="IPR051157">
    <property type="entry name" value="PDH/Transketolase"/>
</dbReference>
<dbReference type="InterPro" id="IPR005475">
    <property type="entry name" value="Transketolase-like_Pyr-bd"/>
</dbReference>
<name>A0ABW5CBD8_9PROT</name>
<dbReference type="Proteomes" id="UP001597296">
    <property type="component" value="Unassembled WGS sequence"/>
</dbReference>
<dbReference type="SUPFAM" id="SSF52922">
    <property type="entry name" value="TK C-terminal domain-like"/>
    <property type="match status" value="1"/>
</dbReference>
<dbReference type="Gene3D" id="3.40.50.920">
    <property type="match status" value="1"/>
</dbReference>
<reference evidence="3" key="1">
    <citation type="journal article" date="2019" name="Int. J. Syst. Evol. Microbiol.">
        <title>The Global Catalogue of Microorganisms (GCM) 10K type strain sequencing project: providing services to taxonomists for standard genome sequencing and annotation.</title>
        <authorList>
            <consortium name="The Broad Institute Genomics Platform"/>
            <consortium name="The Broad Institute Genome Sequencing Center for Infectious Disease"/>
            <person name="Wu L."/>
            <person name="Ma J."/>
        </authorList>
    </citation>
    <scope>NUCLEOTIDE SEQUENCE [LARGE SCALE GENOMIC DNA]</scope>
    <source>
        <strain evidence="3">KCTC 15012</strain>
    </source>
</reference>
<dbReference type="CDD" id="cd07033">
    <property type="entry name" value="TPP_PYR_DXS_TK_like"/>
    <property type="match status" value="1"/>
</dbReference>
<accession>A0ABW5CBD8</accession>
<dbReference type="SUPFAM" id="SSF52518">
    <property type="entry name" value="Thiamin diphosphate-binding fold (THDP-binding)"/>
    <property type="match status" value="1"/>
</dbReference>
<dbReference type="Pfam" id="PF02779">
    <property type="entry name" value="Transket_pyr"/>
    <property type="match status" value="1"/>
</dbReference>
<dbReference type="Gene3D" id="3.40.50.970">
    <property type="match status" value="1"/>
</dbReference>